<feature type="repeat" description="TPR" evidence="3">
    <location>
        <begin position="1021"/>
        <end position="1054"/>
    </location>
</feature>
<sequence>MLSASQAQSQDTHSKPSSPKQSSWDLSPVSQPRRVRGRRILAKQFTRSSSATQSKCKTSKTGKKLSSVKQAYVLKKLKELPRTLTRSESLCEMPQKPKVSAEQTTLLRHPSLPLLLEFEDFTTERGGIPNTLPPREWVRDIWNTWFDEVFPPREEDRARSDQQSGKTCTVFSEQEKQPLQNEIHILDRVDLSEVLDEGLTTVDLEREVAKLTQTMAEHGRDSAFDLCRRGALYKKLGQLSQALEDLNAAISLEPHLLDAYWHRHSIYLLRNVPNSALDDLNFIIKHNKKHSDAFKSRAEIYRMKGESNLAIFNYTQAIKCKPGDPENYFRRAKMYEKTREVILAMEDYAKTFAINPARTDALMAHGLHYFHTSNWRVALEDFTLLLKQEPTNARARTYRGRIFAKLGHFQEAIEDFSLAVHLDPSDWLAFYHRGCLLRKIKPDLALRDFSISVLINDSSENLGAFLHRGLLYTECQQWQQAMADFEAVIKLDRTVAVAHINLGLIYMLTMDQNYDAIKMFSNALKVDPTHIRGYICRARAYHMKALKDLTRAIHIRPDAQHLHIMRYHIEELLILAFGDVQFSSIFILGSSLVQQAAVQSFLRNDAKAIACLVSAANSHPSSPVLILLGKTQMKAHKFMVGGTLCEASLSPSYMLYDAALEAFSNAVRINPENAAAYHQRGLCRIRLQQSKSVQDFNSALYINPNFFQVYLSRAAFYGVKSRYSKAILNCNEAIRIQPKCVRAYLYRGALKFHSKVYKGAVEDLTMAIKIDNACSFAYYNRGVCYQQLKEYELALGDYSIVLLLPSQKELELKVLINRALVYVELDDHYNALQDFKAAAMKHSEDASIRHSLGVHYHRLGQMQEAVEAYSEALRLSPFLLDAYVGRGNVFMDYGHAQANKQAQRDFLSALHLNPLCSSARIGLAYNFQVFGCFQRAWNQFTVAVEVNRKCWAAYEGRAIVNLQMGNTFAAFQDINNALKVSCNPNSDRLLTNRGVINQFMGDKASAMSDYQRAISLNPTCALAFFNMANLFFYNRQFEQACEYYSWAFHLNPSDESAILNRAITLALLRKIPESLRDFSEALNLSPHSAHVHFNRANLYLSLRKYKAAERDYTQAIQLQPDDALLYKLRADVRGHLGLTKQAVKDYRTAVEKEYSTIV</sequence>
<keyword evidence="1" id="KW-0677">Repeat</keyword>
<dbReference type="InterPro" id="IPR011990">
    <property type="entry name" value="TPR-like_helical_dom_sf"/>
</dbReference>
<reference evidence="5 6" key="1">
    <citation type="submission" date="2020-10" db="EMBL/GenBank/DDBJ databases">
        <title>Pygocentrus nattereri (red-bellied piranha) genome, fPygNat1, primary haplotype.</title>
        <authorList>
            <person name="Myers G."/>
            <person name="Meyer A."/>
            <person name="Karagic N."/>
            <person name="Pippel M."/>
            <person name="Winkler S."/>
            <person name="Tracey A."/>
            <person name="Wood J."/>
            <person name="Formenti G."/>
            <person name="Howe K."/>
            <person name="Fedrigo O."/>
            <person name="Jarvis E.D."/>
        </authorList>
    </citation>
    <scope>NUCLEOTIDE SEQUENCE [LARGE SCALE GENOMIC DNA]</scope>
</reference>
<dbReference type="InterPro" id="IPR019734">
    <property type="entry name" value="TPR_rpt"/>
</dbReference>
<dbReference type="SMART" id="SM00028">
    <property type="entry name" value="TPR"/>
    <property type="match status" value="20"/>
</dbReference>
<feature type="region of interest" description="Disordered" evidence="4">
    <location>
        <begin position="1"/>
        <end position="62"/>
    </location>
</feature>
<feature type="repeat" description="TPR" evidence="3">
    <location>
        <begin position="223"/>
        <end position="256"/>
    </location>
</feature>
<feature type="repeat" description="TPR" evidence="3">
    <location>
        <begin position="393"/>
        <end position="426"/>
    </location>
</feature>
<evidence type="ECO:0000256" key="3">
    <source>
        <dbReference type="PROSITE-ProRule" id="PRU00339"/>
    </source>
</evidence>
<dbReference type="PROSITE" id="PS50293">
    <property type="entry name" value="TPR_REGION"/>
    <property type="match status" value="3"/>
</dbReference>
<dbReference type="AlphaFoldDB" id="A0A3B4BTL0"/>
<dbReference type="Pfam" id="PF13181">
    <property type="entry name" value="TPR_8"/>
    <property type="match status" value="2"/>
</dbReference>
<feature type="compositionally biased region" description="Polar residues" evidence="4">
    <location>
        <begin position="1"/>
        <end position="30"/>
    </location>
</feature>
<keyword evidence="6" id="KW-1185">Reference proteome</keyword>
<name>A0A3B4BTL0_PYGNA</name>
<dbReference type="SUPFAM" id="SSF48452">
    <property type="entry name" value="TPR-like"/>
    <property type="match status" value="4"/>
</dbReference>
<feature type="repeat" description="TPR" evidence="3">
    <location>
        <begin position="1089"/>
        <end position="1122"/>
    </location>
</feature>
<feature type="repeat" description="TPR" evidence="3">
    <location>
        <begin position="359"/>
        <end position="392"/>
    </location>
</feature>
<evidence type="ECO:0000256" key="1">
    <source>
        <dbReference type="ARBA" id="ARBA00022737"/>
    </source>
</evidence>
<protein>
    <submittedName>
        <fullName evidence="5">Tetratricopeptide repeat domain 6</fullName>
    </submittedName>
</protein>
<dbReference type="Pfam" id="PF13432">
    <property type="entry name" value="TPR_16"/>
    <property type="match status" value="2"/>
</dbReference>
<accession>A0A3B4BTL0</accession>
<organism evidence="5 6">
    <name type="scientific">Pygocentrus nattereri</name>
    <name type="common">Red-bellied piranha</name>
    <dbReference type="NCBI Taxonomy" id="42514"/>
    <lineage>
        <taxon>Eukaryota</taxon>
        <taxon>Metazoa</taxon>
        <taxon>Chordata</taxon>
        <taxon>Craniata</taxon>
        <taxon>Vertebrata</taxon>
        <taxon>Euteleostomi</taxon>
        <taxon>Actinopterygii</taxon>
        <taxon>Neopterygii</taxon>
        <taxon>Teleostei</taxon>
        <taxon>Ostariophysi</taxon>
        <taxon>Characiformes</taxon>
        <taxon>Characoidei</taxon>
        <taxon>Pygocentrus</taxon>
    </lineage>
</organism>
<evidence type="ECO:0000313" key="6">
    <source>
        <dbReference type="Proteomes" id="UP001501920"/>
    </source>
</evidence>
<dbReference type="Proteomes" id="UP001501920">
    <property type="component" value="Chromosome 10"/>
</dbReference>
<feature type="repeat" description="TPR" evidence="3">
    <location>
        <begin position="846"/>
        <end position="879"/>
    </location>
</feature>
<dbReference type="Pfam" id="PF00515">
    <property type="entry name" value="TPR_1"/>
    <property type="match status" value="1"/>
</dbReference>
<keyword evidence="2 3" id="KW-0802">TPR repeat</keyword>
<evidence type="ECO:0000313" key="5">
    <source>
        <dbReference type="Ensembl" id="ENSPNAP00000001845.2"/>
    </source>
</evidence>
<feature type="repeat" description="TPR" evidence="3">
    <location>
        <begin position="987"/>
        <end position="1020"/>
    </location>
</feature>
<evidence type="ECO:0000256" key="4">
    <source>
        <dbReference type="SAM" id="MobiDB-lite"/>
    </source>
</evidence>
<reference evidence="5" key="3">
    <citation type="submission" date="2025-09" db="UniProtKB">
        <authorList>
            <consortium name="Ensembl"/>
        </authorList>
    </citation>
    <scope>IDENTIFICATION</scope>
</reference>
<dbReference type="SUPFAM" id="SSF48439">
    <property type="entry name" value="Protein prenylyltransferase"/>
    <property type="match status" value="1"/>
</dbReference>
<feature type="compositionally biased region" description="Polar residues" evidence="4">
    <location>
        <begin position="45"/>
        <end position="56"/>
    </location>
</feature>
<proteinExistence type="predicted"/>
<dbReference type="PANTHER" id="PTHR44858">
    <property type="entry name" value="TETRATRICOPEPTIDE REPEAT PROTEIN 6"/>
    <property type="match status" value="1"/>
</dbReference>
<dbReference type="PANTHER" id="PTHR44858:SF1">
    <property type="entry name" value="UDP-N-ACETYLGLUCOSAMINE--PEPTIDE N-ACETYLGLUCOSAMINYLTRANSFERASE SPINDLY-RELATED"/>
    <property type="match status" value="1"/>
</dbReference>
<evidence type="ECO:0000256" key="2">
    <source>
        <dbReference type="ARBA" id="ARBA00022803"/>
    </source>
</evidence>
<dbReference type="PROSITE" id="PS50005">
    <property type="entry name" value="TPR"/>
    <property type="match status" value="7"/>
</dbReference>
<dbReference type="Ensembl" id="ENSPNAT00000011452.2">
    <property type="protein sequence ID" value="ENSPNAP00000001845.2"/>
    <property type="gene ID" value="ENSPNAG00000001025.2"/>
</dbReference>
<reference evidence="5" key="2">
    <citation type="submission" date="2025-08" db="UniProtKB">
        <authorList>
            <consortium name="Ensembl"/>
        </authorList>
    </citation>
    <scope>IDENTIFICATION</scope>
</reference>
<dbReference type="GeneTree" id="ENSGT00940000161150"/>
<dbReference type="Gene3D" id="1.25.40.10">
    <property type="entry name" value="Tetratricopeptide repeat domain"/>
    <property type="match status" value="9"/>
</dbReference>
<dbReference type="InterPro" id="IPR050498">
    <property type="entry name" value="Ycf3"/>
</dbReference>